<protein>
    <recommendedName>
        <fullName evidence="3">Lar family restriction alleviation protein</fullName>
    </recommendedName>
</protein>
<evidence type="ECO:0008006" key="3">
    <source>
        <dbReference type="Google" id="ProtNLM"/>
    </source>
</evidence>
<evidence type="ECO:0000313" key="1">
    <source>
        <dbReference type="EMBL" id="MFC4124281.1"/>
    </source>
</evidence>
<dbReference type="Proteomes" id="UP001595767">
    <property type="component" value="Unassembled WGS sequence"/>
</dbReference>
<dbReference type="EMBL" id="JBHSBA010000003">
    <property type="protein sequence ID" value="MFC4124281.1"/>
    <property type="molecule type" value="Genomic_DNA"/>
</dbReference>
<keyword evidence="2" id="KW-1185">Reference proteome</keyword>
<organism evidence="1 2">
    <name type="scientific">Nocardia rhizosphaerae</name>
    <dbReference type="NCBI Taxonomy" id="1691571"/>
    <lineage>
        <taxon>Bacteria</taxon>
        <taxon>Bacillati</taxon>
        <taxon>Actinomycetota</taxon>
        <taxon>Actinomycetes</taxon>
        <taxon>Mycobacteriales</taxon>
        <taxon>Nocardiaceae</taxon>
        <taxon>Nocardia</taxon>
    </lineage>
</organism>
<sequence>MTEPPVSALEFAALFVCPACGGKADLLESPRSWAVEIDHAEDCANPIAAPEFDEPDVEDPRDRIRYPELFAPPPVDLDHIDCRHGPLGRLYCERKRRLAERVRRAEQEATR</sequence>
<name>A0ABV8L1B1_9NOCA</name>
<gene>
    <name evidence="1" type="ORF">ACFOW8_05010</name>
</gene>
<comment type="caution">
    <text evidence="1">The sequence shown here is derived from an EMBL/GenBank/DDBJ whole genome shotgun (WGS) entry which is preliminary data.</text>
</comment>
<accession>A0ABV8L1B1</accession>
<reference evidence="2" key="1">
    <citation type="journal article" date="2019" name="Int. J. Syst. Evol. Microbiol.">
        <title>The Global Catalogue of Microorganisms (GCM) 10K type strain sequencing project: providing services to taxonomists for standard genome sequencing and annotation.</title>
        <authorList>
            <consortium name="The Broad Institute Genomics Platform"/>
            <consortium name="The Broad Institute Genome Sequencing Center for Infectious Disease"/>
            <person name="Wu L."/>
            <person name="Ma J."/>
        </authorList>
    </citation>
    <scope>NUCLEOTIDE SEQUENCE [LARGE SCALE GENOMIC DNA]</scope>
    <source>
        <strain evidence="2">CGMCC 4.7204</strain>
    </source>
</reference>
<proteinExistence type="predicted"/>
<evidence type="ECO:0000313" key="2">
    <source>
        <dbReference type="Proteomes" id="UP001595767"/>
    </source>
</evidence>
<dbReference type="RefSeq" id="WP_378546088.1">
    <property type="nucleotide sequence ID" value="NZ_JBHSBA010000003.1"/>
</dbReference>